<organism evidence="1">
    <name type="scientific">uncultured Caudovirales phage</name>
    <dbReference type="NCBI Taxonomy" id="2100421"/>
    <lineage>
        <taxon>Viruses</taxon>
        <taxon>Duplodnaviria</taxon>
        <taxon>Heunggongvirae</taxon>
        <taxon>Uroviricota</taxon>
        <taxon>Caudoviricetes</taxon>
        <taxon>Peduoviridae</taxon>
        <taxon>Maltschvirus</taxon>
        <taxon>Maltschvirus maltsch</taxon>
    </lineage>
</organism>
<protein>
    <submittedName>
        <fullName evidence="1">Uncharacterized protein</fullName>
    </submittedName>
</protein>
<gene>
    <name evidence="1" type="ORF">UFOVP1043_40</name>
</gene>
<evidence type="ECO:0000313" key="1">
    <source>
        <dbReference type="EMBL" id="CAB4180473.1"/>
    </source>
</evidence>
<reference evidence="1" key="1">
    <citation type="submission" date="2020-05" db="EMBL/GenBank/DDBJ databases">
        <authorList>
            <person name="Chiriac C."/>
            <person name="Salcher M."/>
            <person name="Ghai R."/>
            <person name="Kavagutti S V."/>
        </authorList>
    </citation>
    <scope>NUCLEOTIDE SEQUENCE</scope>
</reference>
<dbReference type="EMBL" id="LR797001">
    <property type="protein sequence ID" value="CAB4180473.1"/>
    <property type="molecule type" value="Genomic_DNA"/>
</dbReference>
<sequence length="92" mass="9690">MKNILFLMLLAPTVSIAAALILTPGEPMQAIIPTFNGYVIADMSGKGNTVVQNVGNMEFIHRSDAPSTVIVNDGEGAGNPTPYNLIDMAGEE</sequence>
<proteinExistence type="predicted"/>
<name>A0A6J5Q8U6_9CAUD</name>
<accession>A0A6J5Q8U6</accession>